<evidence type="ECO:0000313" key="1">
    <source>
        <dbReference type="EMBL" id="MBW0471254.1"/>
    </source>
</evidence>
<dbReference type="PANTHER" id="PTHR11439:SF467">
    <property type="entry name" value="INTEGRASE CATALYTIC DOMAIN-CONTAINING PROTEIN"/>
    <property type="match status" value="1"/>
</dbReference>
<dbReference type="OrthoDB" id="413361at2759"/>
<keyword evidence="2" id="KW-1185">Reference proteome</keyword>
<reference evidence="1" key="1">
    <citation type="submission" date="2021-03" db="EMBL/GenBank/DDBJ databases">
        <title>Draft genome sequence of rust myrtle Austropuccinia psidii MF-1, a brazilian biotype.</title>
        <authorList>
            <person name="Quecine M.C."/>
            <person name="Pachon D.M.R."/>
            <person name="Bonatelli M.L."/>
            <person name="Correr F.H."/>
            <person name="Franceschini L.M."/>
            <person name="Leite T.F."/>
            <person name="Margarido G.R.A."/>
            <person name="Almeida C.A."/>
            <person name="Ferrarezi J.A."/>
            <person name="Labate C.A."/>
        </authorList>
    </citation>
    <scope>NUCLEOTIDE SEQUENCE</scope>
    <source>
        <strain evidence="1">MF-1</strain>
    </source>
</reference>
<proteinExistence type="predicted"/>
<dbReference type="EMBL" id="AVOT02002708">
    <property type="protein sequence ID" value="MBW0471254.1"/>
    <property type="molecule type" value="Genomic_DNA"/>
</dbReference>
<comment type="caution">
    <text evidence="1">The sequence shown here is derived from an EMBL/GenBank/DDBJ whole genome shotgun (WGS) entry which is preliminary data.</text>
</comment>
<dbReference type="PANTHER" id="PTHR11439">
    <property type="entry name" value="GAG-POL-RELATED RETROTRANSPOSON"/>
    <property type="match status" value="1"/>
</dbReference>
<organism evidence="1 2">
    <name type="scientific">Austropuccinia psidii MF-1</name>
    <dbReference type="NCBI Taxonomy" id="1389203"/>
    <lineage>
        <taxon>Eukaryota</taxon>
        <taxon>Fungi</taxon>
        <taxon>Dikarya</taxon>
        <taxon>Basidiomycota</taxon>
        <taxon>Pucciniomycotina</taxon>
        <taxon>Pucciniomycetes</taxon>
        <taxon>Pucciniales</taxon>
        <taxon>Sphaerophragmiaceae</taxon>
        <taxon>Austropuccinia</taxon>
    </lineage>
</organism>
<evidence type="ECO:0008006" key="3">
    <source>
        <dbReference type="Google" id="ProtNLM"/>
    </source>
</evidence>
<dbReference type="Proteomes" id="UP000765509">
    <property type="component" value="Unassembled WGS sequence"/>
</dbReference>
<sequence>MEDLMLGIKITHKAEVITLSQSHHIDSLLELYGMSSCKPVSIPLIPNLHLEGALIFEREEFQTVKINYQSAVESLSYLSSATRPDLSYSVSTLSKFLENPGIQHWKSFLHILRYLRGTKNIELNYQRNIEQPPIAYSNADWGNFHSTRISVMGYPVRFNGNLVIWKTRKQQTVSLSSVEAEYQSLTELFSEFLWFKQFCDVINVVKMKNPIVIHENHQGCIDTANSNCNTNTRLMKNVKIQLHFIQEEIENSIITLVYTRTNNMLADFLAKSVCRPVIK</sequence>
<dbReference type="AlphaFoldDB" id="A0A9Q3BS21"/>
<accession>A0A9Q3BS21</accession>
<protein>
    <recommendedName>
        <fullName evidence="3">Reverse transcriptase Ty1/copia-type domain-containing protein</fullName>
    </recommendedName>
</protein>
<evidence type="ECO:0000313" key="2">
    <source>
        <dbReference type="Proteomes" id="UP000765509"/>
    </source>
</evidence>
<dbReference type="CDD" id="cd09272">
    <property type="entry name" value="RNase_HI_RT_Ty1"/>
    <property type="match status" value="1"/>
</dbReference>
<name>A0A9Q3BS21_9BASI</name>
<gene>
    <name evidence="1" type="ORF">O181_010969</name>
</gene>